<dbReference type="InterPro" id="IPR025205">
    <property type="entry name" value="PilX/PilW_C"/>
</dbReference>
<feature type="domain" description="Type 4 fimbrial biogenesis protein PilX N-terminal" evidence="2">
    <location>
        <begin position="6"/>
        <end position="55"/>
    </location>
</feature>
<accession>A0A378HZ52</accession>
<evidence type="ECO:0000313" key="4">
    <source>
        <dbReference type="Proteomes" id="UP000254968"/>
    </source>
</evidence>
<dbReference type="RefSeq" id="WP_115301983.1">
    <property type="nucleotide sequence ID" value="NZ_CAAAHO010000001.1"/>
</dbReference>
<reference evidence="3 4" key="1">
    <citation type="submission" date="2018-06" db="EMBL/GenBank/DDBJ databases">
        <authorList>
            <consortium name="Pathogen Informatics"/>
            <person name="Doyle S."/>
        </authorList>
    </citation>
    <scope>NUCLEOTIDE SEQUENCE [LARGE SCALE GENOMIC DNA]</scope>
    <source>
        <strain evidence="3 4">NCTC13315</strain>
    </source>
</reference>
<proteinExistence type="predicted"/>
<dbReference type="InterPro" id="IPR025746">
    <property type="entry name" value="PilX_N_dom"/>
</dbReference>
<sequence length="168" mass="18338">MSKQYGATLAVALILLLIISILAIGSVQVSHMQEKMSANLQDKEMSFRAAESALNAGEGWLLAQTRQPAIAANCQTSPCVRQFYNNTNLSSQTASWWSSNSVAYGSQLRNVATAPRYIIEYLQFVPDSPELGNYKAGGGVHYYRITARGVGANNETVSILQTTVARRF</sequence>
<evidence type="ECO:0000259" key="2">
    <source>
        <dbReference type="Pfam" id="PF14341"/>
    </source>
</evidence>
<dbReference type="OrthoDB" id="5298746at2"/>
<dbReference type="Pfam" id="PF14341">
    <property type="entry name" value="PilX_N"/>
    <property type="match status" value="1"/>
</dbReference>
<dbReference type="Pfam" id="PF13681">
    <property type="entry name" value="PilX"/>
    <property type="match status" value="1"/>
</dbReference>
<dbReference type="EMBL" id="UGNV01000001">
    <property type="protein sequence ID" value="STX28218.1"/>
    <property type="molecule type" value="Genomic_DNA"/>
</dbReference>
<feature type="domain" description="PilX/PilW C-terminal" evidence="1">
    <location>
        <begin position="87"/>
        <end position="165"/>
    </location>
</feature>
<gene>
    <name evidence="3" type="primary">pilX</name>
    <name evidence="3" type="ORF">NCTC13315_00742</name>
</gene>
<name>A0A378HZ52_9GAMM</name>
<protein>
    <submittedName>
        <fullName evidence="3">Type IV pilus assembly protein PilX</fullName>
    </submittedName>
</protein>
<organism evidence="3 4">
    <name type="scientific">Legionella beliardensis</name>
    <dbReference type="NCBI Taxonomy" id="91822"/>
    <lineage>
        <taxon>Bacteria</taxon>
        <taxon>Pseudomonadati</taxon>
        <taxon>Pseudomonadota</taxon>
        <taxon>Gammaproteobacteria</taxon>
        <taxon>Legionellales</taxon>
        <taxon>Legionellaceae</taxon>
        <taxon>Legionella</taxon>
    </lineage>
</organism>
<keyword evidence="4" id="KW-1185">Reference proteome</keyword>
<dbReference type="AlphaFoldDB" id="A0A378HZ52"/>
<evidence type="ECO:0000259" key="1">
    <source>
        <dbReference type="Pfam" id="PF13681"/>
    </source>
</evidence>
<evidence type="ECO:0000313" key="3">
    <source>
        <dbReference type="EMBL" id="STX28218.1"/>
    </source>
</evidence>
<dbReference type="Proteomes" id="UP000254968">
    <property type="component" value="Unassembled WGS sequence"/>
</dbReference>